<dbReference type="InterPro" id="IPR000073">
    <property type="entry name" value="AB_hydrolase_1"/>
</dbReference>
<accession>A0A6J4P186</accession>
<gene>
    <name evidence="3" type="ORF">AVDCRST_MAG60-1935</name>
</gene>
<dbReference type="PANTHER" id="PTHR46118">
    <property type="entry name" value="PROTEIN ABHD11"/>
    <property type="match status" value="1"/>
</dbReference>
<name>A0A6J4P186_9ACTN</name>
<dbReference type="SUPFAM" id="SSF53474">
    <property type="entry name" value="alpha/beta-Hydrolases"/>
    <property type="match status" value="1"/>
</dbReference>
<dbReference type="InterPro" id="IPR000639">
    <property type="entry name" value="Epox_hydrolase-like"/>
</dbReference>
<dbReference type="Gene3D" id="3.40.50.1820">
    <property type="entry name" value="alpha/beta hydrolase"/>
    <property type="match status" value="1"/>
</dbReference>
<dbReference type="PRINTS" id="PR00111">
    <property type="entry name" value="ABHYDROLASE"/>
</dbReference>
<dbReference type="PRINTS" id="PR00412">
    <property type="entry name" value="EPOXHYDRLASE"/>
</dbReference>
<evidence type="ECO:0000313" key="3">
    <source>
        <dbReference type="EMBL" id="CAA9398123.1"/>
    </source>
</evidence>
<dbReference type="InterPro" id="IPR029058">
    <property type="entry name" value="AB_hydrolase_fold"/>
</dbReference>
<reference evidence="3" key="1">
    <citation type="submission" date="2020-02" db="EMBL/GenBank/DDBJ databases">
        <authorList>
            <person name="Meier V. D."/>
        </authorList>
    </citation>
    <scope>NUCLEOTIDE SEQUENCE</scope>
    <source>
        <strain evidence="3">AVDCRST_MAG60</strain>
    </source>
</reference>
<feature type="domain" description="AB hydrolase-1" evidence="2">
    <location>
        <begin position="16"/>
        <end position="245"/>
    </location>
</feature>
<proteinExistence type="predicted"/>
<sequence>MSTSGLHVTELGSHGPRVAFCHGLFGQGRNWTQAAKALAADHRVSLIDMPNHGRSEWTEDFSYLAMADAVASLFTADDPVTLVGHSMGGKVVMALALRHPELVSKLVVVDVSPVAYEAGRREFAGYIEAMRALDLTMLASRGDADEALRDAVPNTTVRSFLLQNLRREGQQWRWQLNLDLLGDELEAFGGWPEFDETSDVPVLWISGANSPYVLDDYAPAMERLFPRVRRVRIKDAGHWVHSERPEVFLEVLTRFID</sequence>
<dbReference type="GO" id="GO:0052689">
    <property type="term" value="F:carboxylic ester hydrolase activity"/>
    <property type="evidence" value="ECO:0007669"/>
    <property type="project" value="TreeGrafter"/>
</dbReference>
<evidence type="ECO:0000256" key="1">
    <source>
        <dbReference type="ARBA" id="ARBA00022801"/>
    </source>
</evidence>
<dbReference type="Pfam" id="PF00561">
    <property type="entry name" value="Abhydrolase_1"/>
    <property type="match status" value="1"/>
</dbReference>
<keyword evidence="1 3" id="KW-0378">Hydrolase</keyword>
<dbReference type="PANTHER" id="PTHR46118:SF4">
    <property type="entry name" value="PROTEIN ABHD11"/>
    <property type="match status" value="1"/>
</dbReference>
<dbReference type="AlphaFoldDB" id="A0A6J4P186"/>
<dbReference type="EMBL" id="CADCUN010000206">
    <property type="protein sequence ID" value="CAA9398123.1"/>
    <property type="molecule type" value="Genomic_DNA"/>
</dbReference>
<protein>
    <submittedName>
        <fullName evidence="3">Hydrolase, alpha/beta fold family</fullName>
    </submittedName>
</protein>
<evidence type="ECO:0000259" key="2">
    <source>
        <dbReference type="Pfam" id="PF00561"/>
    </source>
</evidence>
<organism evidence="3">
    <name type="scientific">uncultured Nocardioides sp</name>
    <dbReference type="NCBI Taxonomy" id="198441"/>
    <lineage>
        <taxon>Bacteria</taxon>
        <taxon>Bacillati</taxon>
        <taxon>Actinomycetota</taxon>
        <taxon>Actinomycetes</taxon>
        <taxon>Propionibacteriales</taxon>
        <taxon>Nocardioidaceae</taxon>
        <taxon>Nocardioides</taxon>
        <taxon>environmental samples</taxon>
    </lineage>
</organism>